<dbReference type="EnsemblMetazoa" id="XM_028660539.1">
    <property type="protein sequence ID" value="XP_028516340.1"/>
    <property type="gene ID" value="LOC110244084"/>
</dbReference>
<keyword evidence="4" id="KW-1185">Reference proteome</keyword>
<feature type="region of interest" description="Disordered" evidence="2">
    <location>
        <begin position="83"/>
        <end position="117"/>
    </location>
</feature>
<evidence type="ECO:0000313" key="3">
    <source>
        <dbReference type="EnsemblMetazoa" id="XP_028516340.1"/>
    </source>
</evidence>
<evidence type="ECO:0000256" key="2">
    <source>
        <dbReference type="SAM" id="MobiDB-lite"/>
    </source>
</evidence>
<keyword evidence="1" id="KW-0175">Coiled coil</keyword>
<feature type="coiled-coil region" evidence="1">
    <location>
        <begin position="220"/>
        <end position="254"/>
    </location>
</feature>
<name>A0A913YLK0_EXADI</name>
<sequence length="426" mass="48067">MYALVFWKTQNGIQLVREEVEVLSTAKLTVMNGGKMEEGATVNMLHKKSIWGGVVRSLHDNKKDADTKLKNEVAPTPNSVQEMHVQEDEEAAVKRKRKRKTYESEEESDFDDDDILDVPVADPPQHTYIILRWCFDNLIGKKTAAKKKPPPKKTNEKKDKEADIIARHDEDLLLKILDTAPAKTVTQTPTQSHEHPRFGGKQPKSHQPPPCISLTCREEKRKLKEDISETRTQLETANEEIRKLQDVISNNSASNINIASNTSTNDHVQDVQCGKLPRTVGMANKHLLFKLDEIANGVWCCPIKVKAAIKNSSSRTSLALALFGIFYPKDELKGRRLHELDADIINAITDFAMVAKLTKEPKPPKEPKEGEKTPPTPSRSSIKQALRMKCNSIICQARKKEQRRVAQQIAAENIDRNINEDQDPQV</sequence>
<evidence type="ECO:0008006" key="5">
    <source>
        <dbReference type="Google" id="ProtNLM"/>
    </source>
</evidence>
<protein>
    <recommendedName>
        <fullName evidence="5">BEN domain-containing protein</fullName>
    </recommendedName>
</protein>
<feature type="region of interest" description="Disordered" evidence="2">
    <location>
        <begin position="183"/>
        <end position="211"/>
    </location>
</feature>
<evidence type="ECO:0000256" key="1">
    <source>
        <dbReference type="SAM" id="Coils"/>
    </source>
</evidence>
<feature type="compositionally biased region" description="Basic and acidic residues" evidence="2">
    <location>
        <begin position="358"/>
        <end position="372"/>
    </location>
</feature>
<feature type="region of interest" description="Disordered" evidence="2">
    <location>
        <begin position="358"/>
        <end position="385"/>
    </location>
</feature>
<dbReference type="KEGG" id="epa:110244084"/>
<dbReference type="OrthoDB" id="5987735at2759"/>
<reference evidence="3" key="1">
    <citation type="submission" date="2022-11" db="UniProtKB">
        <authorList>
            <consortium name="EnsemblMetazoa"/>
        </authorList>
    </citation>
    <scope>IDENTIFICATION</scope>
</reference>
<proteinExistence type="predicted"/>
<feature type="compositionally biased region" description="Acidic residues" evidence="2">
    <location>
        <begin position="104"/>
        <end position="116"/>
    </location>
</feature>
<dbReference type="GeneID" id="110244084"/>
<dbReference type="Proteomes" id="UP000887567">
    <property type="component" value="Unplaced"/>
</dbReference>
<evidence type="ECO:0000313" key="4">
    <source>
        <dbReference type="Proteomes" id="UP000887567"/>
    </source>
</evidence>
<dbReference type="AlphaFoldDB" id="A0A913YLK0"/>
<organism evidence="3 4">
    <name type="scientific">Exaiptasia diaphana</name>
    <name type="common">Tropical sea anemone</name>
    <name type="synonym">Aiptasia pulchella</name>
    <dbReference type="NCBI Taxonomy" id="2652724"/>
    <lineage>
        <taxon>Eukaryota</taxon>
        <taxon>Metazoa</taxon>
        <taxon>Cnidaria</taxon>
        <taxon>Anthozoa</taxon>
        <taxon>Hexacorallia</taxon>
        <taxon>Actiniaria</taxon>
        <taxon>Aiptasiidae</taxon>
        <taxon>Exaiptasia</taxon>
    </lineage>
</organism>
<accession>A0A913YLK0</accession>
<dbReference type="RefSeq" id="XP_028516340.1">
    <property type="nucleotide sequence ID" value="XM_028660539.1"/>
</dbReference>